<keyword evidence="2" id="KW-0813">Transport</keyword>
<evidence type="ECO:0000256" key="1">
    <source>
        <dbReference type="ARBA" id="ARBA00005417"/>
    </source>
</evidence>
<name>A0A1T4VGL5_9FIRM</name>
<dbReference type="InterPro" id="IPR003439">
    <property type="entry name" value="ABC_transporter-like_ATP-bd"/>
</dbReference>
<dbReference type="GO" id="GO:0016887">
    <property type="term" value="F:ATP hydrolysis activity"/>
    <property type="evidence" value="ECO:0007669"/>
    <property type="project" value="InterPro"/>
</dbReference>
<evidence type="ECO:0000313" key="6">
    <source>
        <dbReference type="EMBL" id="SKA64112.1"/>
    </source>
</evidence>
<dbReference type="STRING" id="39495.SAMN02745111_00898"/>
<dbReference type="PROSITE" id="PS50893">
    <property type="entry name" value="ABC_TRANSPORTER_2"/>
    <property type="match status" value="1"/>
</dbReference>
<dbReference type="Pfam" id="PF13732">
    <property type="entry name" value="DrrA1-3_C"/>
    <property type="match status" value="1"/>
</dbReference>
<accession>A0A1T4VGL5</accession>
<dbReference type="PANTHER" id="PTHR43335">
    <property type="entry name" value="ABC TRANSPORTER, ATP-BINDING PROTEIN"/>
    <property type="match status" value="1"/>
</dbReference>
<dbReference type="Proteomes" id="UP000190814">
    <property type="component" value="Unassembled WGS sequence"/>
</dbReference>
<protein>
    <submittedName>
        <fullName evidence="6">ABC-2 type transport system ATP-binding protein</fullName>
    </submittedName>
</protein>
<dbReference type="GO" id="GO:0005524">
    <property type="term" value="F:ATP binding"/>
    <property type="evidence" value="ECO:0007669"/>
    <property type="project" value="UniProtKB-KW"/>
</dbReference>
<comment type="similarity">
    <text evidence="1">Belongs to the ABC transporter superfamily.</text>
</comment>
<organism evidence="6 7">
    <name type="scientific">Eubacterium uniforme</name>
    <dbReference type="NCBI Taxonomy" id="39495"/>
    <lineage>
        <taxon>Bacteria</taxon>
        <taxon>Bacillati</taxon>
        <taxon>Bacillota</taxon>
        <taxon>Clostridia</taxon>
        <taxon>Eubacteriales</taxon>
        <taxon>Eubacteriaceae</taxon>
        <taxon>Eubacterium</taxon>
    </lineage>
</organism>
<evidence type="ECO:0000313" key="7">
    <source>
        <dbReference type="Proteomes" id="UP000190814"/>
    </source>
</evidence>
<proteinExistence type="inferred from homology"/>
<dbReference type="InterPro" id="IPR025302">
    <property type="entry name" value="DrrA1/2-like_C"/>
</dbReference>
<dbReference type="Pfam" id="PF00005">
    <property type="entry name" value="ABC_tran"/>
    <property type="match status" value="1"/>
</dbReference>
<dbReference type="CDD" id="cd03230">
    <property type="entry name" value="ABC_DR_subfamily_A"/>
    <property type="match status" value="1"/>
</dbReference>
<gene>
    <name evidence="6" type="ORF">SAMN02745111_00898</name>
</gene>
<reference evidence="6 7" key="1">
    <citation type="submission" date="2017-02" db="EMBL/GenBank/DDBJ databases">
        <authorList>
            <person name="Peterson S.W."/>
        </authorList>
    </citation>
    <scope>NUCLEOTIDE SEQUENCE [LARGE SCALE GENOMIC DNA]</scope>
    <source>
        <strain evidence="6 7">ATCC 35992</strain>
    </source>
</reference>
<feature type="domain" description="ABC transporter" evidence="5">
    <location>
        <begin position="4"/>
        <end position="232"/>
    </location>
</feature>
<dbReference type="EMBL" id="FUXZ01000005">
    <property type="protein sequence ID" value="SKA64112.1"/>
    <property type="molecule type" value="Genomic_DNA"/>
</dbReference>
<dbReference type="OrthoDB" id="9804819at2"/>
<keyword evidence="7" id="KW-1185">Reference proteome</keyword>
<evidence type="ECO:0000259" key="5">
    <source>
        <dbReference type="PROSITE" id="PS50893"/>
    </source>
</evidence>
<evidence type="ECO:0000256" key="4">
    <source>
        <dbReference type="ARBA" id="ARBA00022840"/>
    </source>
</evidence>
<dbReference type="AlphaFoldDB" id="A0A1T4VGL5"/>
<evidence type="ECO:0000256" key="2">
    <source>
        <dbReference type="ARBA" id="ARBA00022448"/>
    </source>
</evidence>
<dbReference type="InterPro" id="IPR003593">
    <property type="entry name" value="AAA+_ATPase"/>
</dbReference>
<sequence length="296" mass="33415">MNILEINNLKKAFAEKEVLKGVDLTVSSNTIYGFVGKNGAGKTTTMKMILGLMKSDEGKIFVNGKEVKYGDNETNRYIGYLPDVPEFYNYMNAREYLKLCGEISKMKSDDIKKRTDELLEKVGLAGEKKKIKGYSRGMKQRLGVAAALFSRPKLLICDEPTSALDPIGRKELLEILLEAKKETTIIFSTHILSDVEKICDEMAFLNDGKIVLSGKISDIKNKNRKNRYIIDSDGHNDELIGVFEGLRKISDDELELIDVTKLSNILEYMSNNDIKPLKIERVEPSVEDLFVEVTKQ</sequence>
<dbReference type="RefSeq" id="WP_078765778.1">
    <property type="nucleotide sequence ID" value="NZ_FUXZ01000005.1"/>
</dbReference>
<dbReference type="SUPFAM" id="SSF52540">
    <property type="entry name" value="P-loop containing nucleoside triphosphate hydrolases"/>
    <property type="match status" value="1"/>
</dbReference>
<dbReference type="PANTHER" id="PTHR43335:SF4">
    <property type="entry name" value="ABC TRANSPORTER, ATP-BINDING PROTEIN"/>
    <property type="match status" value="1"/>
</dbReference>
<keyword evidence="3" id="KW-0547">Nucleotide-binding</keyword>
<evidence type="ECO:0000256" key="3">
    <source>
        <dbReference type="ARBA" id="ARBA00022741"/>
    </source>
</evidence>
<dbReference type="SMART" id="SM00382">
    <property type="entry name" value="AAA"/>
    <property type="match status" value="1"/>
</dbReference>
<keyword evidence="4 6" id="KW-0067">ATP-binding</keyword>
<dbReference type="Gene3D" id="3.40.50.300">
    <property type="entry name" value="P-loop containing nucleotide triphosphate hydrolases"/>
    <property type="match status" value="1"/>
</dbReference>
<dbReference type="InterPro" id="IPR027417">
    <property type="entry name" value="P-loop_NTPase"/>
</dbReference>